<sequence length="235" mass="25121">MTPTDTMSSTLPATPVTGSVFRDGALSIGIMAPLRRAPGIAIDYREQVDFAVRADALGFAAYWVRDVPLNGPWYPEAFGHLDPFVALGSVATRTQRIALGTAAAVLTLRHPLHVAKAAASLQALSGGRLLLGLGAGDRPQELAAFGEDIDRRGDTFRERWTVLHAALRSPARLPVPGADYELRPAPHSPPGRGILAGTPAPARRRSRPTQNSPSGMRRARSSRPRVRLRAASSIC</sequence>
<feature type="region of interest" description="Disordered" evidence="5">
    <location>
        <begin position="178"/>
        <end position="235"/>
    </location>
</feature>
<dbReference type="AlphaFoldDB" id="A0A8B2NXC8"/>
<dbReference type="GO" id="GO:0016705">
    <property type="term" value="F:oxidoreductase activity, acting on paired donors, with incorporation or reduction of molecular oxygen"/>
    <property type="evidence" value="ECO:0007669"/>
    <property type="project" value="InterPro"/>
</dbReference>
<keyword evidence="3" id="KW-0560">Oxidoreductase</keyword>
<evidence type="ECO:0000259" key="6">
    <source>
        <dbReference type="Pfam" id="PF00296"/>
    </source>
</evidence>
<protein>
    <recommendedName>
        <fullName evidence="6">Luciferase-like domain-containing protein</fullName>
    </recommendedName>
</protein>
<reference evidence="7 8" key="1">
    <citation type="submission" date="2018-05" db="EMBL/GenBank/DDBJ databases">
        <title>Acuticoccus sediminis sp. nov., isolated from deep-sea sediment of Indian Ocean.</title>
        <authorList>
            <person name="Liu X."/>
            <person name="Lai Q."/>
            <person name="Du Y."/>
            <person name="Sun F."/>
            <person name="Zhang X."/>
            <person name="Wang S."/>
            <person name="Shao Z."/>
        </authorList>
    </citation>
    <scope>NUCLEOTIDE SEQUENCE [LARGE SCALE GENOMIC DNA]</scope>
    <source>
        <strain evidence="7 8">PTG4-2</strain>
    </source>
</reference>
<dbReference type="PANTHER" id="PTHR30011:SF16">
    <property type="entry name" value="C2H2 FINGER DOMAIN TRANSCRIPTION FACTOR (EUROFUNG)-RELATED"/>
    <property type="match status" value="1"/>
</dbReference>
<dbReference type="Gene3D" id="3.20.20.30">
    <property type="entry name" value="Luciferase-like domain"/>
    <property type="match status" value="1"/>
</dbReference>
<evidence type="ECO:0000256" key="2">
    <source>
        <dbReference type="ARBA" id="ARBA00022643"/>
    </source>
</evidence>
<evidence type="ECO:0000256" key="3">
    <source>
        <dbReference type="ARBA" id="ARBA00023002"/>
    </source>
</evidence>
<dbReference type="GO" id="GO:0004497">
    <property type="term" value="F:monooxygenase activity"/>
    <property type="evidence" value="ECO:0007669"/>
    <property type="project" value="UniProtKB-KW"/>
</dbReference>
<evidence type="ECO:0000256" key="1">
    <source>
        <dbReference type="ARBA" id="ARBA00022630"/>
    </source>
</evidence>
<feature type="domain" description="Luciferase-like" evidence="6">
    <location>
        <begin position="39"/>
        <end position="187"/>
    </location>
</feature>
<feature type="compositionally biased region" description="Basic residues" evidence="5">
    <location>
        <begin position="217"/>
        <end position="228"/>
    </location>
</feature>
<evidence type="ECO:0000256" key="5">
    <source>
        <dbReference type="SAM" id="MobiDB-lite"/>
    </source>
</evidence>
<dbReference type="RefSeq" id="WP_111342229.1">
    <property type="nucleotide sequence ID" value="NZ_QHHQ01000001.1"/>
</dbReference>
<dbReference type="Pfam" id="PF00296">
    <property type="entry name" value="Bac_luciferase"/>
    <property type="match status" value="1"/>
</dbReference>
<evidence type="ECO:0000313" key="7">
    <source>
        <dbReference type="EMBL" id="RAI03491.1"/>
    </source>
</evidence>
<dbReference type="EMBL" id="QHHQ01000001">
    <property type="protein sequence ID" value="RAI03491.1"/>
    <property type="molecule type" value="Genomic_DNA"/>
</dbReference>
<evidence type="ECO:0000256" key="4">
    <source>
        <dbReference type="ARBA" id="ARBA00023033"/>
    </source>
</evidence>
<keyword evidence="2" id="KW-0288">FMN</keyword>
<keyword evidence="4" id="KW-0503">Monooxygenase</keyword>
<organism evidence="7 8">
    <name type="scientific">Acuticoccus sediminis</name>
    <dbReference type="NCBI Taxonomy" id="2184697"/>
    <lineage>
        <taxon>Bacteria</taxon>
        <taxon>Pseudomonadati</taxon>
        <taxon>Pseudomonadota</taxon>
        <taxon>Alphaproteobacteria</taxon>
        <taxon>Hyphomicrobiales</taxon>
        <taxon>Amorphaceae</taxon>
        <taxon>Acuticoccus</taxon>
    </lineage>
</organism>
<dbReference type="SUPFAM" id="SSF51679">
    <property type="entry name" value="Bacterial luciferase-like"/>
    <property type="match status" value="1"/>
</dbReference>
<name>A0A8B2NXC8_9HYPH</name>
<dbReference type="OrthoDB" id="7239898at2"/>
<accession>A0A8B2NXC8</accession>
<evidence type="ECO:0000313" key="8">
    <source>
        <dbReference type="Proteomes" id="UP000249590"/>
    </source>
</evidence>
<proteinExistence type="predicted"/>
<dbReference type="InterPro" id="IPR036661">
    <property type="entry name" value="Luciferase-like_sf"/>
</dbReference>
<gene>
    <name evidence="7" type="ORF">DLJ53_03040</name>
</gene>
<keyword evidence="1" id="KW-0285">Flavoprotein</keyword>
<dbReference type="InterPro" id="IPR051260">
    <property type="entry name" value="Diverse_substr_monoxygenases"/>
</dbReference>
<comment type="caution">
    <text evidence="7">The sequence shown here is derived from an EMBL/GenBank/DDBJ whole genome shotgun (WGS) entry which is preliminary data.</text>
</comment>
<dbReference type="InterPro" id="IPR011251">
    <property type="entry name" value="Luciferase-like_dom"/>
</dbReference>
<dbReference type="PANTHER" id="PTHR30011">
    <property type="entry name" value="ALKANESULFONATE MONOOXYGENASE-RELATED"/>
    <property type="match status" value="1"/>
</dbReference>
<keyword evidence="8" id="KW-1185">Reference proteome</keyword>
<dbReference type="Proteomes" id="UP000249590">
    <property type="component" value="Unassembled WGS sequence"/>
</dbReference>